<dbReference type="Gene3D" id="3.40.33.10">
    <property type="entry name" value="CAP"/>
    <property type="match status" value="1"/>
</dbReference>
<dbReference type="InterPro" id="IPR035940">
    <property type="entry name" value="CAP_sf"/>
</dbReference>
<feature type="domain" description="SCP" evidence="2">
    <location>
        <begin position="88"/>
        <end position="196"/>
    </location>
</feature>
<evidence type="ECO:0000259" key="2">
    <source>
        <dbReference type="Pfam" id="PF00188"/>
    </source>
</evidence>
<comment type="caution">
    <text evidence="3">The sequence shown here is derived from an EMBL/GenBank/DDBJ whole genome shotgun (WGS) entry which is preliminary data.</text>
</comment>
<dbReference type="InterPro" id="IPR014044">
    <property type="entry name" value="CAP_dom"/>
</dbReference>
<dbReference type="PANTHER" id="PTHR31157">
    <property type="entry name" value="SCP DOMAIN-CONTAINING PROTEIN"/>
    <property type="match status" value="1"/>
</dbReference>
<dbReference type="SUPFAM" id="SSF55797">
    <property type="entry name" value="PR-1-like"/>
    <property type="match status" value="1"/>
</dbReference>
<keyword evidence="1" id="KW-0175">Coiled coil</keyword>
<dbReference type="CDD" id="cd05379">
    <property type="entry name" value="CAP_bacterial"/>
    <property type="match status" value="1"/>
</dbReference>
<evidence type="ECO:0000313" key="4">
    <source>
        <dbReference type="Proteomes" id="UP000178632"/>
    </source>
</evidence>
<dbReference type="PANTHER" id="PTHR31157:SF1">
    <property type="entry name" value="SCP DOMAIN-CONTAINING PROTEIN"/>
    <property type="match status" value="1"/>
</dbReference>
<protein>
    <recommendedName>
        <fullName evidence="2">SCP domain-containing protein</fullName>
    </recommendedName>
</protein>
<evidence type="ECO:0000313" key="3">
    <source>
        <dbReference type="EMBL" id="OGZ76964.1"/>
    </source>
</evidence>
<dbReference type="Pfam" id="PF00188">
    <property type="entry name" value="CAP"/>
    <property type="match status" value="1"/>
</dbReference>
<dbReference type="AlphaFoldDB" id="A0A1G2IPX6"/>
<dbReference type="EMBL" id="MHPE01000020">
    <property type="protein sequence ID" value="OGZ76964.1"/>
    <property type="molecule type" value="Genomic_DNA"/>
</dbReference>
<proteinExistence type="predicted"/>
<evidence type="ECO:0000256" key="1">
    <source>
        <dbReference type="SAM" id="Coils"/>
    </source>
</evidence>
<reference evidence="3 4" key="1">
    <citation type="journal article" date="2016" name="Nat. Commun.">
        <title>Thousands of microbial genomes shed light on interconnected biogeochemical processes in an aquifer system.</title>
        <authorList>
            <person name="Anantharaman K."/>
            <person name="Brown C.T."/>
            <person name="Hug L.A."/>
            <person name="Sharon I."/>
            <person name="Castelle C.J."/>
            <person name="Probst A.J."/>
            <person name="Thomas B.C."/>
            <person name="Singh A."/>
            <person name="Wilkins M.J."/>
            <person name="Karaoz U."/>
            <person name="Brodie E.L."/>
            <person name="Williams K.H."/>
            <person name="Hubbard S.S."/>
            <person name="Banfield J.F."/>
        </authorList>
    </citation>
    <scope>NUCLEOTIDE SEQUENCE [LARGE SCALE GENOMIC DNA]</scope>
</reference>
<organism evidence="3 4">
    <name type="scientific">Candidatus Staskawiczbacteria bacterium RIFCSPLOWO2_12_FULL_37_15</name>
    <dbReference type="NCBI Taxonomy" id="1802218"/>
    <lineage>
        <taxon>Bacteria</taxon>
        <taxon>Candidatus Staskawicziibacteriota</taxon>
    </lineage>
</organism>
<name>A0A1G2IPX6_9BACT</name>
<sequence length="293" mass="33118">MKKLIIFLFIILVLFGAGFYFKNNILNIYQSASRQITKNIQDFKRTDAGNLITEVSRDFFNPPPLEIKGKPSQTVLDKNIIIKESNLQRKNNGLASLFENAELNASALAKANDMFQNQYFEHVSPAGLDPGELVLEYGYKYIVAGENLILGNFVSERELVRSWMDSPGHRANILNNRYSEIGVAVVKGTYKGESVWMGVQEFGLPLSTCSEPSLNLKNEIKDKNTRLDQMSAELDSEKSKIDNANTKNPQYNNLVESYNRLVAQYQLLADEVKNLIPQYNNQVNIFNDCVKGS</sequence>
<dbReference type="Proteomes" id="UP000178632">
    <property type="component" value="Unassembled WGS sequence"/>
</dbReference>
<gene>
    <name evidence="3" type="ORF">A3G45_02690</name>
</gene>
<feature type="coiled-coil region" evidence="1">
    <location>
        <begin position="213"/>
        <end position="247"/>
    </location>
</feature>
<accession>A0A1G2IPX6</accession>